<accession>A0ABR8YFX6</accession>
<sequence>MSIDIAAFEAVLPDPEAIRTAAAGLVSSVGEVSTTAADSAAAWSRLQTPSVYEIAGSEVVYSAFAPVTTSAEGLVTDAGTVNTAVLAYADTVDSLKTRLSAVKADAANFFSRTRGRSQDDWDDDEGLIQAEQNIIGDLNRLYSDLQEAQRVCANAISGIYGGPKYVLTTEEGAGTGEVEFGFSGEQLDAAAVEGNVPWGQPTEWDKPWYRDAWDGVASFGKGVWSGVTGTVTGLGNMVGLGGGEAFAQTWKGLGTLALNAAIVTSPVVQLAMHASGNGDRVKQAGEELLAVGKAAIHWDEWQTDPAYAAGATTFDLASILLTAGAGATAKVGSVAGKIGDVANASGKVSAVVNATGIGKVAGVTVKVTDAAQAFKINAITTVVDTSKVAVGKVGAAWQAADQFLIDSGKSALNKVDDALANAGNSRFGTPALAGAGGGGSTRVMAFTPEPPPARTGGGSGSSGAAATHTGAGSTSGTTTPDATRPGATAGTTPDATRAPKTPEAPVRNTVPEAEAPGSGKGSAPEAPARSNGTDADTTAGKPGTPGHAVPEDLTPANRTTETPGPAAHLDADDARPGVKGETDDVRPGAAAVDEAPGGTRTGEGTEGADSSAVGPDGPEAPGAPTPKPVVHYDADGRPETVDLGDRTHTVSTRNDQISQLTRSLDPVTWKDPDGFLATHLSPAEFQALDALRGPDGKLPPNVVETQVADLLERAFDAETRGPVRPGVSPLENALRGIPTRYYYDLTDAQAVLVHDVRHLLGTGDVNQPFQKVYSADDAAPVLANTGPEKYRGSMGGFISQASDAADLRTVDEIILGLRLDYMSLDRDGVAIQPVNMPFRAGQTEEVYAVRFMVDEKVSDGIVIPDSPNHARVEELRRDRAGEAERDAAGASTARDREMQEADGLREDGLIHEDGHPRRDSAAWPNNGLGLPSSRVEHTPVIPELAAPDGVPLQDGAEMWRIDRNGNEALVGIYDLVNRQWISL</sequence>
<evidence type="ECO:0000313" key="2">
    <source>
        <dbReference type="EMBL" id="MBD8043017.1"/>
    </source>
</evidence>
<organism evidence="2 3">
    <name type="scientific">Arthrobacter pullicola</name>
    <dbReference type="NCBI Taxonomy" id="2762224"/>
    <lineage>
        <taxon>Bacteria</taxon>
        <taxon>Bacillati</taxon>
        <taxon>Actinomycetota</taxon>
        <taxon>Actinomycetes</taxon>
        <taxon>Micrococcales</taxon>
        <taxon>Micrococcaceae</taxon>
        <taxon>Arthrobacter</taxon>
    </lineage>
</organism>
<feature type="compositionally biased region" description="Low complexity" evidence="1">
    <location>
        <begin position="462"/>
        <end position="499"/>
    </location>
</feature>
<gene>
    <name evidence="2" type="ORF">H9638_04245</name>
</gene>
<feature type="region of interest" description="Disordered" evidence="1">
    <location>
        <begin position="423"/>
        <end position="630"/>
    </location>
</feature>
<feature type="region of interest" description="Disordered" evidence="1">
    <location>
        <begin position="876"/>
        <end position="926"/>
    </location>
</feature>
<name>A0ABR8YFX6_9MICC</name>
<protein>
    <submittedName>
        <fullName evidence="2">Uncharacterized protein</fullName>
    </submittedName>
</protein>
<dbReference type="EMBL" id="JACSQC010000002">
    <property type="protein sequence ID" value="MBD8043017.1"/>
    <property type="molecule type" value="Genomic_DNA"/>
</dbReference>
<evidence type="ECO:0000313" key="3">
    <source>
        <dbReference type="Proteomes" id="UP000652763"/>
    </source>
</evidence>
<evidence type="ECO:0000256" key="1">
    <source>
        <dbReference type="SAM" id="MobiDB-lite"/>
    </source>
</evidence>
<feature type="compositionally biased region" description="Basic and acidic residues" evidence="1">
    <location>
        <begin position="569"/>
        <end position="586"/>
    </location>
</feature>
<keyword evidence="3" id="KW-1185">Reference proteome</keyword>
<proteinExistence type="predicted"/>
<dbReference type="RefSeq" id="WP_191745967.1">
    <property type="nucleotide sequence ID" value="NZ_JACSQC010000002.1"/>
</dbReference>
<dbReference type="Proteomes" id="UP000652763">
    <property type="component" value="Unassembled WGS sequence"/>
</dbReference>
<comment type="caution">
    <text evidence="2">The sequence shown here is derived from an EMBL/GenBank/DDBJ whole genome shotgun (WGS) entry which is preliminary data.</text>
</comment>
<feature type="compositionally biased region" description="Basic and acidic residues" evidence="1">
    <location>
        <begin position="876"/>
        <end position="920"/>
    </location>
</feature>
<reference evidence="2 3" key="1">
    <citation type="submission" date="2020-08" db="EMBL/GenBank/DDBJ databases">
        <title>A Genomic Blueprint of the Chicken Gut Microbiome.</title>
        <authorList>
            <person name="Gilroy R."/>
            <person name="Ravi A."/>
            <person name="Getino M."/>
            <person name="Pursley I."/>
            <person name="Horton D.L."/>
            <person name="Alikhan N.-F."/>
            <person name="Baker D."/>
            <person name="Gharbi K."/>
            <person name="Hall N."/>
            <person name="Watson M."/>
            <person name="Adriaenssens E.M."/>
            <person name="Foster-Nyarko E."/>
            <person name="Jarju S."/>
            <person name="Secka A."/>
            <person name="Antonio M."/>
            <person name="Oren A."/>
            <person name="Chaudhuri R."/>
            <person name="La Ragione R.M."/>
            <person name="Hildebrand F."/>
            <person name="Pallen M.J."/>
        </authorList>
    </citation>
    <scope>NUCLEOTIDE SEQUENCE [LARGE SCALE GENOMIC DNA]</scope>
    <source>
        <strain evidence="2 3">Sa2BUA2</strain>
    </source>
</reference>